<accession>A0A875S280</accession>
<dbReference type="PANTHER" id="PTHR31571:SF1">
    <property type="entry name" value="ALTERED INHERITANCE OF MITOCHONDRIA PROTEIN 6"/>
    <property type="match status" value="1"/>
</dbReference>
<dbReference type="KEGG" id="bnn:FOA43_002363"/>
<evidence type="ECO:0000256" key="2">
    <source>
        <dbReference type="ARBA" id="ARBA00014286"/>
    </source>
</evidence>
<dbReference type="OrthoDB" id="4153866at2759"/>
<dbReference type="InterPro" id="IPR017946">
    <property type="entry name" value="PLC-like_Pdiesterase_TIM-brl"/>
</dbReference>
<evidence type="ECO:0000313" key="5">
    <source>
        <dbReference type="Proteomes" id="UP000662931"/>
    </source>
</evidence>
<feature type="signal peptide" evidence="3">
    <location>
        <begin position="1"/>
        <end position="18"/>
    </location>
</feature>
<dbReference type="AlphaFoldDB" id="A0A875S280"/>
<sequence>MKQKILWNTLMKAIYVSAASVQALKRDVVGIQLFNSEDSQFSGLTSDVFVKQIHSHNDYWRDVPLITALSYGVQSVEADIWNFRRSNNDDDELYVGHNLNALTRDRTLDSLYLNPLYEILEEHNPRPSRTVGKLAEKLPSGVFETDIHATLYFFIDFKTEGNALFNKVAAALERFKHRDWLSYYDVEKDEFVWRPLTVIGTGDTPLESVLNMRQRFIFFDGPLGQLNNFQGHSITSNISPIASASLRMLVGKSTIEGLNEKQLHKLSSMISDAHNRNIKTRVWDTPWWPVSREQKVWKQLLDIGSDFLNADDLELAVQL</sequence>
<dbReference type="RefSeq" id="XP_038778588.1">
    <property type="nucleotide sequence ID" value="XM_038922660.1"/>
</dbReference>
<dbReference type="InterPro" id="IPR051236">
    <property type="entry name" value="HAT_RTT109-like"/>
</dbReference>
<evidence type="ECO:0000256" key="1">
    <source>
        <dbReference type="ARBA" id="ARBA00008858"/>
    </source>
</evidence>
<proteinExistence type="inferred from homology"/>
<name>A0A875S280_EENNA</name>
<dbReference type="PANTHER" id="PTHR31571">
    <property type="entry name" value="ALTERED INHERITANCE OF MITOCHONDRIA PROTEIN 6"/>
    <property type="match status" value="1"/>
</dbReference>
<comment type="similarity">
    <text evidence="1">Belongs to the AIM6 family.</text>
</comment>
<dbReference type="Proteomes" id="UP000662931">
    <property type="component" value="Chromosome 2"/>
</dbReference>
<dbReference type="EMBL" id="CP064813">
    <property type="protein sequence ID" value="QPG75023.1"/>
    <property type="molecule type" value="Genomic_DNA"/>
</dbReference>
<protein>
    <recommendedName>
        <fullName evidence="2">Altered inheritance of mitochondria protein 6</fullName>
    </recommendedName>
</protein>
<reference evidence="4" key="1">
    <citation type="submission" date="2020-10" db="EMBL/GenBank/DDBJ databases">
        <authorList>
            <person name="Roach M.J.R."/>
        </authorList>
    </citation>
    <scope>NUCLEOTIDE SEQUENCE</scope>
    <source>
        <strain evidence="4">CBS 1945</strain>
    </source>
</reference>
<evidence type="ECO:0000256" key="3">
    <source>
        <dbReference type="SAM" id="SignalP"/>
    </source>
</evidence>
<dbReference type="GeneID" id="62195764"/>
<evidence type="ECO:0000313" key="4">
    <source>
        <dbReference type="EMBL" id="QPG75023.1"/>
    </source>
</evidence>
<keyword evidence="3" id="KW-0732">Signal</keyword>
<gene>
    <name evidence="4" type="ORF">FOA43_002363</name>
</gene>
<dbReference type="GO" id="GO:0006629">
    <property type="term" value="P:lipid metabolic process"/>
    <property type="evidence" value="ECO:0007669"/>
    <property type="project" value="InterPro"/>
</dbReference>
<organism evidence="4 5">
    <name type="scientific">Eeniella nana</name>
    <name type="common">Yeast</name>
    <name type="synonym">Brettanomyces nanus</name>
    <dbReference type="NCBI Taxonomy" id="13502"/>
    <lineage>
        <taxon>Eukaryota</taxon>
        <taxon>Fungi</taxon>
        <taxon>Dikarya</taxon>
        <taxon>Ascomycota</taxon>
        <taxon>Saccharomycotina</taxon>
        <taxon>Pichiomycetes</taxon>
        <taxon>Pichiales</taxon>
        <taxon>Pichiaceae</taxon>
        <taxon>Brettanomyces</taxon>
    </lineage>
</organism>
<keyword evidence="5" id="KW-1185">Reference proteome</keyword>
<dbReference type="GO" id="GO:0008081">
    <property type="term" value="F:phosphoric diester hydrolase activity"/>
    <property type="evidence" value="ECO:0007669"/>
    <property type="project" value="InterPro"/>
</dbReference>
<dbReference type="SUPFAM" id="SSF51695">
    <property type="entry name" value="PLC-like phosphodiesterases"/>
    <property type="match status" value="1"/>
</dbReference>
<feature type="chain" id="PRO_5034948722" description="Altered inheritance of mitochondria protein 6" evidence="3">
    <location>
        <begin position="19"/>
        <end position="319"/>
    </location>
</feature>